<dbReference type="PANTHER" id="PTHR42878:SF7">
    <property type="entry name" value="SENSOR HISTIDINE KINASE GLRK"/>
    <property type="match status" value="1"/>
</dbReference>
<dbReference type="GO" id="GO:0034220">
    <property type="term" value="P:monoatomic ion transmembrane transport"/>
    <property type="evidence" value="ECO:0007669"/>
    <property type="project" value="UniProtKB-KW"/>
</dbReference>
<keyword evidence="13" id="KW-0406">Ion transport</keyword>
<feature type="domain" description="HAMP" evidence="12">
    <location>
        <begin position="332"/>
        <end position="384"/>
    </location>
</feature>
<keyword evidence="8" id="KW-0902">Two-component regulatory system</keyword>
<dbReference type="InterPro" id="IPR003660">
    <property type="entry name" value="HAMP_dom"/>
</dbReference>
<dbReference type="InterPro" id="IPR003594">
    <property type="entry name" value="HATPase_dom"/>
</dbReference>
<keyword evidence="4" id="KW-0808">Transferase</keyword>
<reference evidence="13" key="1">
    <citation type="journal article" date="2015" name="Proc. Natl. Acad. Sci. U.S.A.">
        <title>Networks of energetic and metabolic interactions define dynamics in microbial communities.</title>
        <authorList>
            <person name="Embree M."/>
            <person name="Liu J.K."/>
            <person name="Al-Bassam M.M."/>
            <person name="Zengler K."/>
        </authorList>
    </citation>
    <scope>NUCLEOTIDE SEQUENCE</scope>
</reference>
<evidence type="ECO:0000259" key="12">
    <source>
        <dbReference type="PROSITE" id="PS50885"/>
    </source>
</evidence>
<dbReference type="CDD" id="cd00075">
    <property type="entry name" value="HATPase"/>
    <property type="match status" value="1"/>
</dbReference>
<dbReference type="GO" id="GO:0005524">
    <property type="term" value="F:ATP binding"/>
    <property type="evidence" value="ECO:0007669"/>
    <property type="project" value="UniProtKB-KW"/>
</dbReference>
<sequence>MQGSDNQYRQVLPFTYYLVIVIILVNVPIIGLISYTSYREAKHELNENILVLQEQTEKSVILSLQMVDTGLKMLDRTYNARMQAGFGPFLEEYERAGRDPAAMDLERVKAEIGGEFDLYIINEDGVVEYTTYEPDLGLDFKEIPYFFEAITELRLGESFSADRVVQELSTGQLRKFAYMPTPDNRYLLELGIVPAAIHSQQSSLTYRSVIQDSIALNPNLKRIRLYNSLGNLVAAAGEELTEEADDTRSIVGMVHREGADYIWFDPETGREYRYLFVNLTDPDHASDMNMVVELTYDTLLITGELKSILFSHLIVGLSAILLTSAAIFLAARHITRPIHTIVEDVETIAEGDLNHTIRAAQSREFSLLEQSINAMVGTLKETIQKLQSSEDRIKEYSEHLEEQVAARTAELQESTRIANLYLDIMTHDINNANNSASLYADTLLSMTGEEEAPYIEKVKKGLQKSAEIMRNVSTIRKIREGGLPLRAIDLDPVIRAEINHHSGIGIKYAGTDACVLADDLLPEIFTNLIGNAAKFIGPGGSIWIRIEDQGADMVQVSVEDNGPGIPDALKNTIFNRFASGGTTRSGRGLGLAICRMLIGRYGGRIWADDRVPGRPEMGAAIRFLLKRSPD</sequence>
<keyword evidence="13" id="KW-0813">Transport</keyword>
<comment type="catalytic activity">
    <reaction evidence="1">
        <text>ATP + protein L-histidine = ADP + protein N-phospho-L-histidine.</text>
        <dbReference type="EC" id="2.7.13.3"/>
    </reaction>
</comment>
<dbReference type="SMART" id="SM00387">
    <property type="entry name" value="HATPase_c"/>
    <property type="match status" value="1"/>
</dbReference>
<dbReference type="Gene3D" id="6.10.340.10">
    <property type="match status" value="1"/>
</dbReference>
<dbReference type="PROSITE" id="PS50109">
    <property type="entry name" value="HIS_KIN"/>
    <property type="match status" value="1"/>
</dbReference>
<dbReference type="SUPFAM" id="SSF158472">
    <property type="entry name" value="HAMP domain-like"/>
    <property type="match status" value="1"/>
</dbReference>
<keyword evidence="10" id="KW-0472">Membrane</keyword>
<feature type="domain" description="Histidine kinase" evidence="11">
    <location>
        <begin position="424"/>
        <end position="629"/>
    </location>
</feature>
<dbReference type="GO" id="GO:0007234">
    <property type="term" value="P:osmosensory signaling via phosphorelay pathway"/>
    <property type="evidence" value="ECO:0007669"/>
    <property type="project" value="TreeGrafter"/>
</dbReference>
<accession>A0A0W8FI17</accession>
<evidence type="ECO:0000256" key="9">
    <source>
        <dbReference type="SAM" id="Coils"/>
    </source>
</evidence>
<dbReference type="PRINTS" id="PR00344">
    <property type="entry name" value="BCTRLSENSOR"/>
</dbReference>
<dbReference type="SUPFAM" id="SSF55874">
    <property type="entry name" value="ATPase domain of HSP90 chaperone/DNA topoisomerase II/histidine kinase"/>
    <property type="match status" value="1"/>
</dbReference>
<feature type="coiled-coil region" evidence="9">
    <location>
        <begin position="379"/>
        <end position="406"/>
    </location>
</feature>
<dbReference type="CDD" id="cd06225">
    <property type="entry name" value="HAMP"/>
    <property type="match status" value="1"/>
</dbReference>
<evidence type="ECO:0000256" key="3">
    <source>
        <dbReference type="ARBA" id="ARBA00022553"/>
    </source>
</evidence>
<keyword evidence="6 13" id="KW-0418">Kinase</keyword>
<keyword evidence="7" id="KW-0067">ATP-binding</keyword>
<comment type="caution">
    <text evidence="13">The sequence shown here is derived from an EMBL/GenBank/DDBJ whole genome shotgun (WGS) entry which is preliminary data.</text>
</comment>
<dbReference type="EC" id="2.7.13.3" evidence="2"/>
<keyword evidence="13" id="KW-0407">Ion channel</keyword>
<dbReference type="GO" id="GO:0030295">
    <property type="term" value="F:protein kinase activator activity"/>
    <property type="evidence" value="ECO:0007669"/>
    <property type="project" value="TreeGrafter"/>
</dbReference>
<dbReference type="GO" id="GO:0016020">
    <property type="term" value="C:membrane"/>
    <property type="evidence" value="ECO:0007669"/>
    <property type="project" value="InterPro"/>
</dbReference>
<dbReference type="Pfam" id="PF02518">
    <property type="entry name" value="HATPase_c"/>
    <property type="match status" value="1"/>
</dbReference>
<evidence type="ECO:0000256" key="2">
    <source>
        <dbReference type="ARBA" id="ARBA00012438"/>
    </source>
</evidence>
<dbReference type="GO" id="GO:0004673">
    <property type="term" value="F:protein histidine kinase activity"/>
    <property type="evidence" value="ECO:0007669"/>
    <property type="project" value="UniProtKB-EC"/>
</dbReference>
<gene>
    <name evidence="13" type="ORF">ASZ90_009899</name>
</gene>
<dbReference type="InterPro" id="IPR036890">
    <property type="entry name" value="HATPase_C_sf"/>
</dbReference>
<dbReference type="GO" id="GO:0000156">
    <property type="term" value="F:phosphorelay response regulator activity"/>
    <property type="evidence" value="ECO:0007669"/>
    <property type="project" value="TreeGrafter"/>
</dbReference>
<evidence type="ECO:0000256" key="8">
    <source>
        <dbReference type="ARBA" id="ARBA00023012"/>
    </source>
</evidence>
<evidence type="ECO:0000256" key="4">
    <source>
        <dbReference type="ARBA" id="ARBA00022679"/>
    </source>
</evidence>
<proteinExistence type="predicted"/>
<evidence type="ECO:0000256" key="5">
    <source>
        <dbReference type="ARBA" id="ARBA00022741"/>
    </source>
</evidence>
<dbReference type="SMART" id="SM00304">
    <property type="entry name" value="HAMP"/>
    <property type="match status" value="1"/>
</dbReference>
<dbReference type="EMBL" id="LNQE01001199">
    <property type="protein sequence ID" value="KUG20366.1"/>
    <property type="molecule type" value="Genomic_DNA"/>
</dbReference>
<evidence type="ECO:0000256" key="10">
    <source>
        <dbReference type="SAM" id="Phobius"/>
    </source>
</evidence>
<feature type="transmembrane region" description="Helical" evidence="10">
    <location>
        <begin position="14"/>
        <end position="35"/>
    </location>
</feature>
<keyword evidence="5" id="KW-0547">Nucleotide-binding</keyword>
<keyword evidence="3" id="KW-0597">Phosphoprotein</keyword>
<dbReference type="AlphaFoldDB" id="A0A0W8FI17"/>
<protein>
    <recommendedName>
        <fullName evidence="2">histidine kinase</fullName>
        <ecNumber evidence="2">2.7.13.3</ecNumber>
    </recommendedName>
</protein>
<keyword evidence="9" id="KW-0175">Coiled coil</keyword>
<dbReference type="Gene3D" id="3.30.565.10">
    <property type="entry name" value="Histidine kinase-like ATPase, C-terminal domain"/>
    <property type="match status" value="1"/>
</dbReference>
<name>A0A0W8FI17_9ZZZZ</name>
<feature type="transmembrane region" description="Helical" evidence="10">
    <location>
        <begin position="309"/>
        <end position="331"/>
    </location>
</feature>
<dbReference type="PROSITE" id="PS50885">
    <property type="entry name" value="HAMP"/>
    <property type="match status" value="1"/>
</dbReference>
<dbReference type="InterPro" id="IPR004358">
    <property type="entry name" value="Sig_transdc_His_kin-like_C"/>
</dbReference>
<evidence type="ECO:0000313" key="13">
    <source>
        <dbReference type="EMBL" id="KUG20366.1"/>
    </source>
</evidence>
<keyword evidence="10" id="KW-0812">Transmembrane</keyword>
<organism evidence="13">
    <name type="scientific">hydrocarbon metagenome</name>
    <dbReference type="NCBI Taxonomy" id="938273"/>
    <lineage>
        <taxon>unclassified sequences</taxon>
        <taxon>metagenomes</taxon>
        <taxon>ecological metagenomes</taxon>
    </lineage>
</organism>
<dbReference type="Pfam" id="PF00672">
    <property type="entry name" value="HAMP"/>
    <property type="match status" value="1"/>
</dbReference>
<evidence type="ECO:0000256" key="7">
    <source>
        <dbReference type="ARBA" id="ARBA00022840"/>
    </source>
</evidence>
<dbReference type="InterPro" id="IPR050351">
    <property type="entry name" value="BphY/WalK/GraS-like"/>
</dbReference>
<dbReference type="InterPro" id="IPR005467">
    <property type="entry name" value="His_kinase_dom"/>
</dbReference>
<evidence type="ECO:0000256" key="6">
    <source>
        <dbReference type="ARBA" id="ARBA00022777"/>
    </source>
</evidence>
<evidence type="ECO:0000259" key="11">
    <source>
        <dbReference type="PROSITE" id="PS50109"/>
    </source>
</evidence>
<evidence type="ECO:0000256" key="1">
    <source>
        <dbReference type="ARBA" id="ARBA00000085"/>
    </source>
</evidence>
<dbReference type="PANTHER" id="PTHR42878">
    <property type="entry name" value="TWO-COMPONENT HISTIDINE KINASE"/>
    <property type="match status" value="1"/>
</dbReference>
<keyword evidence="10" id="KW-1133">Transmembrane helix</keyword>